<protein>
    <submittedName>
        <fullName evidence="1">Uncharacterized protein</fullName>
    </submittedName>
</protein>
<evidence type="ECO:0000313" key="2">
    <source>
        <dbReference type="Proteomes" id="UP000682782"/>
    </source>
</evidence>
<organism evidence="1 2">
    <name type="scientific">Aristaeella hokkaidonensis</name>
    <dbReference type="NCBI Taxonomy" id="3046382"/>
    <lineage>
        <taxon>Bacteria</taxon>
        <taxon>Bacillati</taxon>
        <taxon>Bacillota</taxon>
        <taxon>Clostridia</taxon>
        <taxon>Eubacteriales</taxon>
        <taxon>Aristaeellaceae</taxon>
        <taxon>Aristaeella</taxon>
    </lineage>
</organism>
<dbReference type="Proteomes" id="UP000682782">
    <property type="component" value="Chromosome"/>
</dbReference>
<gene>
    <name evidence="1" type="ORF">JYE49_02935</name>
</gene>
<accession>A0AC61MXI9</accession>
<proteinExistence type="predicted"/>
<keyword evidence="2" id="KW-1185">Reference proteome</keyword>
<name>A0AC61MXI9_9FIRM</name>
<evidence type="ECO:0000313" key="1">
    <source>
        <dbReference type="EMBL" id="QUC67675.1"/>
    </source>
</evidence>
<reference evidence="1" key="1">
    <citation type="submission" date="2021-01" db="EMBL/GenBank/DDBJ databases">
        <title>Complete genome sequence of Clostridiales bacterium R-7.</title>
        <authorList>
            <person name="Mahoney-Kurpe S.C."/>
            <person name="Palevich N."/>
            <person name="Koike S."/>
            <person name="Moon C.D."/>
            <person name="Attwood G.T."/>
        </authorList>
    </citation>
    <scope>NUCLEOTIDE SEQUENCE</scope>
    <source>
        <strain evidence="1">R-7</strain>
    </source>
</reference>
<sequence>MISMLLVCVLCFAAGAEEAGIKIDEQNFPDAAFRNALLKFDTNNDRELSKSEIYGITELSLMSRNIESLQGIEYLTELKELSCGSNKLKTLDVSKNTKLTNLYCGENKLTELDVSNNPELVELNFVWNDVRTIDTSNNSKLKELAVSGNPVGKLDLSNMPDLEELFCPWSGITELDVSYNPKLYYISAIGNALTKLDLSHNPKVRVLMVEDNRLETLDISNCPDLISLVEEKEACKDSTYGEPGSVVWTVGDNQWGSGTLCINGNVKLYTGVGEYAEAKVPEIKAAAAANTEMNTVPEYSSAYPEIRNEPEKNILFDFFCKWSQRDANELPNCFVPTQRTSNEDVKAIVDDLLELGTPVSYQINDTHAGNDTYFQAYQCTLEMAHEDGEPARFVQIDINVGTGSKKGVDAAGIKTVEPAEYDPAKKIYSLAPEAVIQDMLAYTLWDESAEGSMMPIGKSVEQNGLRVEMISGFLQGDDAWVYFTVEDPEGKYDGCGFETFLEDNISEQDWYVPRTLYHDIKAHKFHNLTHIHYKDMIDTNERDITLSLNNMYFLQYGWADLSELAVQRAGETENVTTAPSDVWHSDYEHEGRALTEEEEKILDCSEPLNLQIAPGITVNGIGWIDGKLHVQIKTEATGYCYTGLLVDGLDHYFSDKNTSYSPLYWYRGNVSYTEYVLDYKEEDTAQLKLSVQATVAKEMQEGNWKVQILLSMICPNVKAKAEEKTEKPENGTENTATAEVDEIQYVSSYPETLHDYKKYTVWEFFCRWAQGDTEELPYSFTRAQRVGGEETRQKINELLSQKPLSYRIDDVKIADGKEIYYCTVGMEPDGNNAAVRYERVVINMVKDSDWYYCIDLDDIQFLGAPESLSMNNMISLSGEAIIRDQLDYFYEGVREKLQPIGETHDSKGIRMDVISGYANGKDTWYLYSLQDLDGKIEDFNPDTWDLEDDIGAMESYQHSKLYCDKAEKKCYYLLHLTHESAISSDEQTVKLMMRSIHFDSNGWADLIPLLKEHMDPVEGVYPTHSLWDRDWDHPDKELNPEDYKVLDYTKPLDIEIIPGAFVTGIGWIDNQLHIQIRMADGLDGYSEWIDSSLNGSSGYDRQIPYTPLSWSVGNLYYEEYIYSYKPEDIEGLSLILSTNISRDRIDGPWVVRFPLSTIFPEAKEKTEESGTNWQDFGEVKEPEATEQVTDEVVELENSPYYVPFEETAPAEEKQTFKLELKDGAFVLTQGDISYRLNDDGTATITKIGKEFGEPIEIPETITVTFDVNGVDYEAFLEYVNKK</sequence>
<dbReference type="EMBL" id="CP068393">
    <property type="protein sequence ID" value="QUC67675.1"/>
    <property type="molecule type" value="Genomic_DNA"/>
</dbReference>